<reference evidence="2" key="1">
    <citation type="submission" date="2021-09" db="EMBL/GenBank/DDBJ databases">
        <authorList>
            <consortium name="AG Swart"/>
            <person name="Singh M."/>
            <person name="Singh A."/>
            <person name="Seah K."/>
            <person name="Emmerich C."/>
        </authorList>
    </citation>
    <scope>NUCLEOTIDE SEQUENCE</scope>
    <source>
        <strain evidence="2">ATCC30299</strain>
    </source>
</reference>
<dbReference type="InterPro" id="IPR019399">
    <property type="entry name" value="Parkin_co-regulated_protein"/>
</dbReference>
<dbReference type="Pfam" id="PF10274">
    <property type="entry name" value="ParcG"/>
    <property type="match status" value="1"/>
</dbReference>
<organism evidence="2 3">
    <name type="scientific">Blepharisma stoltei</name>
    <dbReference type="NCBI Taxonomy" id="1481888"/>
    <lineage>
        <taxon>Eukaryota</taxon>
        <taxon>Sar</taxon>
        <taxon>Alveolata</taxon>
        <taxon>Ciliophora</taxon>
        <taxon>Postciliodesmatophora</taxon>
        <taxon>Heterotrichea</taxon>
        <taxon>Heterotrichida</taxon>
        <taxon>Blepharismidae</taxon>
        <taxon>Blepharisma</taxon>
    </lineage>
</organism>
<protein>
    <recommendedName>
        <fullName evidence="4">PACRG-like protein</fullName>
    </recommendedName>
</protein>
<gene>
    <name evidence="2" type="ORF">BSTOLATCC_MIC40897</name>
</gene>
<dbReference type="PANTHER" id="PTHR21207">
    <property type="entry name" value="PARKIN COREGULATED GENE PROTEIN PARK2 COREGULATED"/>
    <property type="match status" value="1"/>
</dbReference>
<comment type="caution">
    <text evidence="2">The sequence shown here is derived from an EMBL/GenBank/DDBJ whole genome shotgun (WGS) entry which is preliminary data.</text>
</comment>
<dbReference type="Proteomes" id="UP001162131">
    <property type="component" value="Unassembled WGS sequence"/>
</dbReference>
<sequence length="207" mass="23105">MRPAQEESKKKKANSFSSKPSDRLQVKAADPFKPKNKSKTNLGYVYSAGGIPCRINHGSVSMSLLWSTPPSQLSYDPLLVTLFEGLIETEHPYMFVSRQGTKELLTAEGAVEKTIPLIPRLVMPLRQALTNSDKGAVSSALDTLKLLSELVGPYLNNHVHLFLQQLGKKMNERNYRDKVLEVLMTLEEQGGEEIVPIIKSKIPTYHT</sequence>
<dbReference type="Gene3D" id="1.25.10.10">
    <property type="entry name" value="Leucine-rich Repeat Variant"/>
    <property type="match status" value="1"/>
</dbReference>
<dbReference type="PANTHER" id="PTHR21207:SF1">
    <property type="entry name" value="PACRG-LIKE PROTEIN"/>
    <property type="match status" value="1"/>
</dbReference>
<accession>A0AAU9JEJ4</accession>
<proteinExistence type="predicted"/>
<evidence type="ECO:0000313" key="3">
    <source>
        <dbReference type="Proteomes" id="UP001162131"/>
    </source>
</evidence>
<feature type="compositionally biased region" description="Basic and acidic residues" evidence="1">
    <location>
        <begin position="20"/>
        <end position="33"/>
    </location>
</feature>
<name>A0AAU9JEJ4_9CILI</name>
<dbReference type="InterPro" id="IPR016024">
    <property type="entry name" value="ARM-type_fold"/>
</dbReference>
<evidence type="ECO:0000256" key="1">
    <source>
        <dbReference type="SAM" id="MobiDB-lite"/>
    </source>
</evidence>
<dbReference type="SUPFAM" id="SSF48371">
    <property type="entry name" value="ARM repeat"/>
    <property type="match status" value="1"/>
</dbReference>
<evidence type="ECO:0008006" key="4">
    <source>
        <dbReference type="Google" id="ProtNLM"/>
    </source>
</evidence>
<dbReference type="InterPro" id="IPR011989">
    <property type="entry name" value="ARM-like"/>
</dbReference>
<keyword evidence="3" id="KW-1185">Reference proteome</keyword>
<dbReference type="AlphaFoldDB" id="A0AAU9JEJ4"/>
<dbReference type="EMBL" id="CAJZBQ010000040">
    <property type="protein sequence ID" value="CAG9326471.1"/>
    <property type="molecule type" value="Genomic_DNA"/>
</dbReference>
<feature type="region of interest" description="Disordered" evidence="1">
    <location>
        <begin position="1"/>
        <end position="34"/>
    </location>
</feature>
<evidence type="ECO:0000313" key="2">
    <source>
        <dbReference type="EMBL" id="CAG9326471.1"/>
    </source>
</evidence>